<proteinExistence type="inferred from homology"/>
<dbReference type="GO" id="GO:0006355">
    <property type="term" value="P:regulation of DNA-templated transcription"/>
    <property type="evidence" value="ECO:0007669"/>
    <property type="project" value="InterPro"/>
</dbReference>
<comment type="caution">
    <text evidence="11">The sequence shown here is derived from an EMBL/GenBank/DDBJ whole genome shotgun (WGS) entry which is preliminary data.</text>
</comment>
<feature type="domain" description="TF-B3" evidence="10">
    <location>
        <begin position="126"/>
        <end position="228"/>
    </location>
</feature>
<dbReference type="Pfam" id="PF02362">
    <property type="entry name" value="B3"/>
    <property type="match status" value="1"/>
</dbReference>
<reference evidence="11 12" key="1">
    <citation type="submission" date="2023-01" db="EMBL/GenBank/DDBJ databases">
        <authorList>
            <person name="Kreplak J."/>
        </authorList>
    </citation>
    <scope>NUCLEOTIDE SEQUENCE [LARGE SCALE GENOMIC DNA]</scope>
</reference>
<dbReference type="InterPro" id="IPR015300">
    <property type="entry name" value="DNA-bd_pseudobarrel_sf"/>
</dbReference>
<dbReference type="PANTHER" id="PTHR31384:SF39">
    <property type="entry name" value="AUXIN RESPONSE FACTOR"/>
    <property type="match status" value="1"/>
</dbReference>
<sequence>MATSTEDDNRESKKKKIDGNKDVDPQLWHAVAGITVQIPELNSNIFYFPQGHAEHAYEPVNFPADIKIPSEIPCRVAAIHYRADLDTDEVYAKLRLVPLHISEVSFDDDDVTRIDDMSETKNKYQFYTKTLTQSDINGGGLSCPRYCAETLFPPLDYSGTPPSQKIYPTDFHGETWEFKHVYRGMPKRHLLSTGWRVFVTNKLLVSGDSLVFARAENSDLHIGILRSKRLNDFGFNPSSKSKPGNEIGIRLVPPHGELKSSSGEKDDKPQKNELSISDKVMGIGKVKAEDVIEAVKLGVNMQPFDVVYYPRVGTPEFFVKTSLIRTVLQIRWYSGMRFKMAFESEDSSKINWFMGTIASLHTADPAWPNSLWRLLQVTWDKPDLLKNTKRVNPWQVEIPLNTPSIPFSCFLPPSRKKLRLLEYQAFPTDDQFSMPTFPNYFQTPNIPSLHLPETNPAGMQGARRDPFCLSLSDFHINKSPLGLFKPNLQQPFDHNATTSMTVRSNAVLQKANESENVPCSPSEKQDHANPAQIVLFGQTIRVDAGNENAVNKITNSFSNLLQDPPKQSSGERLECDPENQCIKETLAGET</sequence>
<evidence type="ECO:0000259" key="10">
    <source>
        <dbReference type="PROSITE" id="PS50863"/>
    </source>
</evidence>
<organism evidence="11 12">
    <name type="scientific">Vicia faba</name>
    <name type="common">Broad bean</name>
    <name type="synonym">Faba vulgaris</name>
    <dbReference type="NCBI Taxonomy" id="3906"/>
    <lineage>
        <taxon>Eukaryota</taxon>
        <taxon>Viridiplantae</taxon>
        <taxon>Streptophyta</taxon>
        <taxon>Embryophyta</taxon>
        <taxon>Tracheophyta</taxon>
        <taxon>Spermatophyta</taxon>
        <taxon>Magnoliopsida</taxon>
        <taxon>eudicotyledons</taxon>
        <taxon>Gunneridae</taxon>
        <taxon>Pentapetalae</taxon>
        <taxon>rosids</taxon>
        <taxon>fabids</taxon>
        <taxon>Fabales</taxon>
        <taxon>Fabaceae</taxon>
        <taxon>Papilionoideae</taxon>
        <taxon>50 kb inversion clade</taxon>
        <taxon>NPAAA clade</taxon>
        <taxon>Hologalegina</taxon>
        <taxon>IRL clade</taxon>
        <taxon>Fabeae</taxon>
        <taxon>Vicia</taxon>
    </lineage>
</organism>
<feature type="region of interest" description="Disordered" evidence="9">
    <location>
        <begin position="235"/>
        <end position="274"/>
    </location>
</feature>
<evidence type="ECO:0000256" key="9">
    <source>
        <dbReference type="SAM" id="MobiDB-lite"/>
    </source>
</evidence>
<evidence type="ECO:0000256" key="7">
    <source>
        <dbReference type="ARBA" id="ARBA00023294"/>
    </source>
</evidence>
<keyword evidence="7 8" id="KW-0927">Auxin signaling pathway</keyword>
<keyword evidence="5 8" id="KW-0804">Transcription</keyword>
<feature type="compositionally biased region" description="Basic and acidic residues" evidence="9">
    <location>
        <begin position="256"/>
        <end position="271"/>
    </location>
</feature>
<keyword evidence="4 8" id="KW-0238">DNA-binding</keyword>
<dbReference type="Gene3D" id="2.40.330.10">
    <property type="entry name" value="DNA-binding pseudobarrel domain"/>
    <property type="match status" value="1"/>
</dbReference>
<dbReference type="Gene3D" id="2.30.30.1040">
    <property type="match status" value="1"/>
</dbReference>
<evidence type="ECO:0000256" key="4">
    <source>
        <dbReference type="ARBA" id="ARBA00023125"/>
    </source>
</evidence>
<comment type="subcellular location">
    <subcellularLocation>
        <location evidence="1 8">Nucleus</location>
    </subcellularLocation>
</comment>
<feature type="region of interest" description="Disordered" evidence="9">
    <location>
        <begin position="563"/>
        <end position="590"/>
    </location>
</feature>
<dbReference type="InterPro" id="IPR003340">
    <property type="entry name" value="B3_DNA-bd"/>
</dbReference>
<protein>
    <recommendedName>
        <fullName evidence="8">Auxin response factor</fullName>
    </recommendedName>
</protein>
<dbReference type="PANTHER" id="PTHR31384">
    <property type="entry name" value="AUXIN RESPONSE FACTOR 4-RELATED"/>
    <property type="match status" value="1"/>
</dbReference>
<accession>A0AAV0YHL7</accession>
<dbReference type="Proteomes" id="UP001157006">
    <property type="component" value="Unassembled WGS sequence"/>
</dbReference>
<keyword evidence="6 8" id="KW-0539">Nucleus</keyword>
<comment type="function">
    <text evidence="8">Auxin response factors (ARFs) are transcriptional factors that bind specifically to the DNA sequence 5'-TGTCTC-3' found in the auxin-responsive promoter elements (AuxREs).</text>
</comment>
<name>A0AAV0YHL7_VICFA</name>
<evidence type="ECO:0000313" key="11">
    <source>
        <dbReference type="EMBL" id="CAI8585269.1"/>
    </source>
</evidence>
<dbReference type="PROSITE" id="PS50863">
    <property type="entry name" value="B3"/>
    <property type="match status" value="1"/>
</dbReference>
<comment type="similarity">
    <text evidence="2 8">Belongs to the ARF family.</text>
</comment>
<dbReference type="GO" id="GO:0009734">
    <property type="term" value="P:auxin-activated signaling pathway"/>
    <property type="evidence" value="ECO:0007669"/>
    <property type="project" value="UniProtKB-KW"/>
</dbReference>
<evidence type="ECO:0000256" key="3">
    <source>
        <dbReference type="ARBA" id="ARBA00023015"/>
    </source>
</evidence>
<comment type="subunit">
    <text evidence="8">Homodimers and heterodimers.</text>
</comment>
<dbReference type="AlphaFoldDB" id="A0AAV0YHL7"/>
<dbReference type="SMART" id="SM01019">
    <property type="entry name" value="B3"/>
    <property type="match status" value="1"/>
</dbReference>
<evidence type="ECO:0000256" key="5">
    <source>
        <dbReference type="ARBA" id="ARBA00023163"/>
    </source>
</evidence>
<feature type="region of interest" description="Disordered" evidence="9">
    <location>
        <begin position="1"/>
        <end position="20"/>
    </location>
</feature>
<dbReference type="GO" id="GO:0003677">
    <property type="term" value="F:DNA binding"/>
    <property type="evidence" value="ECO:0007669"/>
    <property type="project" value="UniProtKB-KW"/>
</dbReference>
<dbReference type="InterPro" id="IPR010525">
    <property type="entry name" value="ARF_dom"/>
</dbReference>
<evidence type="ECO:0000256" key="6">
    <source>
        <dbReference type="ARBA" id="ARBA00023242"/>
    </source>
</evidence>
<dbReference type="InterPro" id="IPR044835">
    <property type="entry name" value="ARF_plant"/>
</dbReference>
<dbReference type="EMBL" id="CATIWC010003328">
    <property type="protein sequence ID" value="CAI8585269.1"/>
    <property type="molecule type" value="Genomic_DNA"/>
</dbReference>
<dbReference type="GO" id="GO:0005634">
    <property type="term" value="C:nucleus"/>
    <property type="evidence" value="ECO:0007669"/>
    <property type="project" value="UniProtKB-SubCell"/>
</dbReference>
<gene>
    <name evidence="11" type="ORF">VFH_U115800</name>
</gene>
<evidence type="ECO:0000256" key="8">
    <source>
        <dbReference type="RuleBase" id="RU004561"/>
    </source>
</evidence>
<evidence type="ECO:0000256" key="1">
    <source>
        <dbReference type="ARBA" id="ARBA00004123"/>
    </source>
</evidence>
<keyword evidence="12" id="KW-1185">Reference proteome</keyword>
<dbReference type="SUPFAM" id="SSF101936">
    <property type="entry name" value="DNA-binding pseudobarrel domain"/>
    <property type="match status" value="1"/>
</dbReference>
<keyword evidence="3 8" id="KW-0805">Transcription regulation</keyword>
<dbReference type="CDD" id="cd10017">
    <property type="entry name" value="B3_DNA"/>
    <property type="match status" value="1"/>
</dbReference>
<evidence type="ECO:0000256" key="2">
    <source>
        <dbReference type="ARBA" id="ARBA00007853"/>
    </source>
</evidence>
<dbReference type="FunFam" id="2.30.30.1040:FF:000001">
    <property type="entry name" value="Auxin response factor"/>
    <property type="match status" value="1"/>
</dbReference>
<evidence type="ECO:0000313" key="12">
    <source>
        <dbReference type="Proteomes" id="UP001157006"/>
    </source>
</evidence>
<dbReference type="Pfam" id="PF06507">
    <property type="entry name" value="ARF_AD"/>
    <property type="match status" value="1"/>
</dbReference>